<name>A0A8K0UMD1_9AGAR</name>
<accession>A0A8K0UMD1</accession>
<dbReference type="EMBL" id="JAEVFJ010000020">
    <property type="protein sequence ID" value="KAH8099373.1"/>
    <property type="molecule type" value="Genomic_DNA"/>
</dbReference>
<evidence type="ECO:0000313" key="3">
    <source>
        <dbReference type="EMBL" id="KAH8099373.1"/>
    </source>
</evidence>
<evidence type="ECO:0000259" key="2">
    <source>
        <dbReference type="Pfam" id="PF13649"/>
    </source>
</evidence>
<keyword evidence="4" id="KW-1185">Reference proteome</keyword>
<dbReference type="OrthoDB" id="2013972at2759"/>
<comment type="caution">
    <text evidence="3">The sequence shown here is derived from an EMBL/GenBank/DDBJ whole genome shotgun (WGS) entry which is preliminary data.</text>
</comment>
<sequence>MSTSHHNPPRPSYSSANTLENSSDGSSFHDVNGSSGSGTPSRRQSNKKENQFIYSHGSKLHAYGRDKAPYPFSYNREVLELWCLDHALQYSLQHSATFVNLNGVEPKRCLDVGTGLGDWVIDAARRWTQTTFVGYDLVNVQIPLHCVESQVANRIEWVYGNILRQRLPFEDEEFDHIHIQSMAFSVPELKWPAVFEEIHRVLKPGGTVEMIEEDAVFPTLPKWFTGPLHAQAKRPAVHLPDGSQRPLFSSRSSPHPHPHDHALLEILFGNVFENRFLNRVPSSVFSRVQSPPTVAFPMPPFAPLTPLPGELGSASSSTLSNDDEPSSLFLPEVSQDSRLSTSSRSPGPDSSSTLVDNDYVLATEFIHIDLNRRSLSTLNGILDESEDSSSTSSKHQRRSIATVMVDDIHDRIGGASALELIAFRELEGLDEESLFMHLYRGVGSVLATREAMWDELMELIKNEPETLEAHGWEAGDFTDAVARPKFDALVDRYKGDMHVRMSLWHSLTKHGWPYPQRDPLSKAELVEEERLRRAIMEARKSASEDEAHSICRSTRLLVGMKKAN</sequence>
<feature type="compositionally biased region" description="Low complexity" evidence="1">
    <location>
        <begin position="334"/>
        <end position="353"/>
    </location>
</feature>
<dbReference type="GO" id="GO:0032259">
    <property type="term" value="P:methylation"/>
    <property type="evidence" value="ECO:0007669"/>
    <property type="project" value="UniProtKB-KW"/>
</dbReference>
<reference evidence="3" key="1">
    <citation type="journal article" date="2021" name="New Phytol.">
        <title>Evolutionary innovations through gain and loss of genes in the ectomycorrhizal Boletales.</title>
        <authorList>
            <person name="Wu G."/>
            <person name="Miyauchi S."/>
            <person name="Morin E."/>
            <person name="Kuo A."/>
            <person name="Drula E."/>
            <person name="Varga T."/>
            <person name="Kohler A."/>
            <person name="Feng B."/>
            <person name="Cao Y."/>
            <person name="Lipzen A."/>
            <person name="Daum C."/>
            <person name="Hundley H."/>
            <person name="Pangilinan J."/>
            <person name="Johnson J."/>
            <person name="Barry K."/>
            <person name="LaButti K."/>
            <person name="Ng V."/>
            <person name="Ahrendt S."/>
            <person name="Min B."/>
            <person name="Choi I.G."/>
            <person name="Park H."/>
            <person name="Plett J.M."/>
            <person name="Magnuson J."/>
            <person name="Spatafora J.W."/>
            <person name="Nagy L.G."/>
            <person name="Henrissat B."/>
            <person name="Grigoriev I.V."/>
            <person name="Yang Z.L."/>
            <person name="Xu J."/>
            <person name="Martin F.M."/>
        </authorList>
    </citation>
    <scope>NUCLEOTIDE SEQUENCE</scope>
    <source>
        <strain evidence="3">KKN 215</strain>
    </source>
</reference>
<dbReference type="GO" id="GO:0008168">
    <property type="term" value="F:methyltransferase activity"/>
    <property type="evidence" value="ECO:0007669"/>
    <property type="project" value="UniProtKB-KW"/>
</dbReference>
<proteinExistence type="predicted"/>
<organism evidence="3 4">
    <name type="scientific">Cristinia sonorae</name>
    <dbReference type="NCBI Taxonomy" id="1940300"/>
    <lineage>
        <taxon>Eukaryota</taxon>
        <taxon>Fungi</taxon>
        <taxon>Dikarya</taxon>
        <taxon>Basidiomycota</taxon>
        <taxon>Agaricomycotina</taxon>
        <taxon>Agaricomycetes</taxon>
        <taxon>Agaricomycetidae</taxon>
        <taxon>Agaricales</taxon>
        <taxon>Pleurotineae</taxon>
        <taxon>Stephanosporaceae</taxon>
        <taxon>Cristinia</taxon>
    </lineage>
</organism>
<feature type="domain" description="Methyltransferase" evidence="2">
    <location>
        <begin position="110"/>
        <end position="206"/>
    </location>
</feature>
<dbReference type="Proteomes" id="UP000813824">
    <property type="component" value="Unassembled WGS sequence"/>
</dbReference>
<dbReference type="InterPro" id="IPR029063">
    <property type="entry name" value="SAM-dependent_MTases_sf"/>
</dbReference>
<keyword evidence="3" id="KW-0808">Transferase</keyword>
<dbReference type="AlphaFoldDB" id="A0A8K0UMD1"/>
<dbReference type="PANTHER" id="PTHR43591">
    <property type="entry name" value="METHYLTRANSFERASE"/>
    <property type="match status" value="1"/>
</dbReference>
<feature type="region of interest" description="Disordered" evidence="1">
    <location>
        <begin position="307"/>
        <end position="353"/>
    </location>
</feature>
<feature type="region of interest" description="Disordered" evidence="1">
    <location>
        <begin position="234"/>
        <end position="256"/>
    </location>
</feature>
<protein>
    <submittedName>
        <fullName evidence="3">S-adenosyl-L-methionine-dependent methyltransferase</fullName>
    </submittedName>
</protein>
<dbReference type="SUPFAM" id="SSF53335">
    <property type="entry name" value="S-adenosyl-L-methionine-dependent methyltransferases"/>
    <property type="match status" value="1"/>
</dbReference>
<feature type="compositionally biased region" description="Polar residues" evidence="1">
    <location>
        <begin position="32"/>
        <end position="43"/>
    </location>
</feature>
<dbReference type="CDD" id="cd02440">
    <property type="entry name" value="AdoMet_MTases"/>
    <property type="match status" value="1"/>
</dbReference>
<dbReference type="PANTHER" id="PTHR43591:SF24">
    <property type="entry name" value="2-METHOXY-6-POLYPRENYL-1,4-BENZOQUINOL METHYLASE, MITOCHONDRIAL"/>
    <property type="match status" value="1"/>
</dbReference>
<evidence type="ECO:0000313" key="4">
    <source>
        <dbReference type="Proteomes" id="UP000813824"/>
    </source>
</evidence>
<feature type="region of interest" description="Disordered" evidence="1">
    <location>
        <begin position="1"/>
        <end position="48"/>
    </location>
</feature>
<evidence type="ECO:0000256" key="1">
    <source>
        <dbReference type="SAM" id="MobiDB-lite"/>
    </source>
</evidence>
<dbReference type="InterPro" id="IPR041698">
    <property type="entry name" value="Methyltransf_25"/>
</dbReference>
<gene>
    <name evidence="3" type="ORF">BXZ70DRAFT_1030435</name>
</gene>
<dbReference type="Pfam" id="PF13649">
    <property type="entry name" value="Methyltransf_25"/>
    <property type="match status" value="1"/>
</dbReference>
<keyword evidence="3" id="KW-0489">Methyltransferase</keyword>
<feature type="compositionally biased region" description="Polar residues" evidence="1">
    <location>
        <begin position="1"/>
        <end position="26"/>
    </location>
</feature>
<dbReference type="Gene3D" id="3.40.50.150">
    <property type="entry name" value="Vaccinia Virus protein VP39"/>
    <property type="match status" value="1"/>
</dbReference>